<sequence length="399" mass="46400">MSDFSEPQKEFIKGVFIDLNNTINEKAEEIRNELKDQIGQIKEDIGETIGQLKQKIKDLQIQNETLQENIIYLERKSRKNNLIIFGTKNARECPIVVEFISFQKKLLVLKNAHKLKGKNIFIARDQSKKDREESKILINHQKKARAKGQTAYIKGRKLIVGEEEYTTKQLVEEDDRYEDVTSDSEEEEKENTEEKSASTISKKRPLGDTDTQKKEEGDRKRTKPEQRQLRNKSNRVKPRSTNFCDNNISVIAAYRSPATCPNEFVNCLDQYLQNNKNSDNYSILIGDINIDIYQPTEDASHNYLNVLDAHGYKSHINGITRELNNSYSCLDHIFIKSQKNCVNDMTIPCIIQSKITDHYIVTSQIILHEEKIKKSKNIQQIKYINYKKVKKRVINNKLE</sequence>
<evidence type="ECO:0008006" key="5">
    <source>
        <dbReference type="Google" id="ProtNLM"/>
    </source>
</evidence>
<dbReference type="Proteomes" id="UP001162164">
    <property type="component" value="Unassembled WGS sequence"/>
</dbReference>
<accession>A0ABQ9JSH8</accession>
<feature type="region of interest" description="Disordered" evidence="2">
    <location>
        <begin position="171"/>
        <end position="240"/>
    </location>
</feature>
<organism evidence="3 4">
    <name type="scientific">Molorchus minor</name>
    <dbReference type="NCBI Taxonomy" id="1323400"/>
    <lineage>
        <taxon>Eukaryota</taxon>
        <taxon>Metazoa</taxon>
        <taxon>Ecdysozoa</taxon>
        <taxon>Arthropoda</taxon>
        <taxon>Hexapoda</taxon>
        <taxon>Insecta</taxon>
        <taxon>Pterygota</taxon>
        <taxon>Neoptera</taxon>
        <taxon>Endopterygota</taxon>
        <taxon>Coleoptera</taxon>
        <taxon>Polyphaga</taxon>
        <taxon>Cucujiformia</taxon>
        <taxon>Chrysomeloidea</taxon>
        <taxon>Cerambycidae</taxon>
        <taxon>Lamiinae</taxon>
        <taxon>Monochamini</taxon>
        <taxon>Molorchus</taxon>
    </lineage>
</organism>
<feature type="compositionally biased region" description="Basic residues" evidence="2">
    <location>
        <begin position="229"/>
        <end position="238"/>
    </location>
</feature>
<evidence type="ECO:0000256" key="1">
    <source>
        <dbReference type="SAM" id="Coils"/>
    </source>
</evidence>
<feature type="compositionally biased region" description="Basic and acidic residues" evidence="2">
    <location>
        <begin position="205"/>
        <end position="228"/>
    </location>
</feature>
<dbReference type="Gene3D" id="3.60.10.10">
    <property type="entry name" value="Endonuclease/exonuclease/phosphatase"/>
    <property type="match status" value="1"/>
</dbReference>
<evidence type="ECO:0000313" key="4">
    <source>
        <dbReference type="Proteomes" id="UP001162164"/>
    </source>
</evidence>
<evidence type="ECO:0000313" key="3">
    <source>
        <dbReference type="EMBL" id="KAJ8980642.1"/>
    </source>
</evidence>
<reference evidence="3" key="1">
    <citation type="journal article" date="2023" name="Insect Mol. Biol.">
        <title>Genome sequencing provides insights into the evolution of gene families encoding plant cell wall-degrading enzymes in longhorned beetles.</title>
        <authorList>
            <person name="Shin N.R."/>
            <person name="Okamura Y."/>
            <person name="Kirsch R."/>
            <person name="Pauchet Y."/>
        </authorList>
    </citation>
    <scope>NUCLEOTIDE SEQUENCE</scope>
    <source>
        <strain evidence="3">MMC_N1</strain>
    </source>
</reference>
<evidence type="ECO:0000256" key="2">
    <source>
        <dbReference type="SAM" id="MobiDB-lite"/>
    </source>
</evidence>
<dbReference type="SUPFAM" id="SSF56219">
    <property type="entry name" value="DNase I-like"/>
    <property type="match status" value="1"/>
</dbReference>
<dbReference type="PANTHER" id="PTHR33776:SF3">
    <property type="entry name" value="PHD-TYPE DOMAIN-CONTAINING PROTEIN"/>
    <property type="match status" value="1"/>
</dbReference>
<keyword evidence="1" id="KW-0175">Coiled coil</keyword>
<proteinExistence type="predicted"/>
<feature type="coiled-coil region" evidence="1">
    <location>
        <begin position="20"/>
        <end position="76"/>
    </location>
</feature>
<dbReference type="PANTHER" id="PTHR33776">
    <property type="entry name" value="ENDO/EXONUCLEASE/PHOSPHATASE DOMAIN-CONTAINING PROTEIN"/>
    <property type="match status" value="1"/>
</dbReference>
<name>A0ABQ9JSH8_9CUCU</name>
<dbReference type="EMBL" id="JAPWTJ010000247">
    <property type="protein sequence ID" value="KAJ8980642.1"/>
    <property type="molecule type" value="Genomic_DNA"/>
</dbReference>
<keyword evidence="4" id="KW-1185">Reference proteome</keyword>
<feature type="compositionally biased region" description="Acidic residues" evidence="2">
    <location>
        <begin position="172"/>
        <end position="191"/>
    </location>
</feature>
<gene>
    <name evidence="3" type="ORF">NQ317_017938</name>
</gene>
<dbReference type="InterPro" id="IPR036691">
    <property type="entry name" value="Endo/exonu/phosph_ase_sf"/>
</dbReference>
<protein>
    <recommendedName>
        <fullName evidence="5">Endonuclease/exonuclease/phosphatase domain-containing protein</fullName>
    </recommendedName>
</protein>
<comment type="caution">
    <text evidence="3">The sequence shown here is derived from an EMBL/GenBank/DDBJ whole genome shotgun (WGS) entry which is preliminary data.</text>
</comment>